<dbReference type="Proteomes" id="UP001078443">
    <property type="component" value="Unassembled WGS sequence"/>
</dbReference>
<evidence type="ECO:0000313" key="2">
    <source>
        <dbReference type="EMBL" id="MCY6483597.1"/>
    </source>
</evidence>
<accession>A0ABT4CXL9</accession>
<evidence type="ECO:0000313" key="3">
    <source>
        <dbReference type="Proteomes" id="UP001078443"/>
    </source>
</evidence>
<dbReference type="RefSeq" id="WP_268039876.1">
    <property type="nucleotide sequence ID" value="NZ_JAPQER010000002.1"/>
</dbReference>
<dbReference type="Gene3D" id="1.20.120.330">
    <property type="entry name" value="Nucleotidyltransferases domain 2"/>
    <property type="match status" value="1"/>
</dbReference>
<dbReference type="Gene3D" id="3.30.460.10">
    <property type="entry name" value="Beta Polymerase, domain 2"/>
    <property type="match status" value="1"/>
</dbReference>
<name>A0ABT4CXL9_9CLOT</name>
<dbReference type="CDD" id="cd05403">
    <property type="entry name" value="NT_KNTase_like"/>
    <property type="match status" value="1"/>
</dbReference>
<gene>
    <name evidence="2" type="ORF">OW763_04420</name>
</gene>
<sequence length="298" mass="35396">MVKTIQKYQNAFNLLIDRLKNNESVLAVMVFGSVITGDLWEESDIDLFVISKDNIQEIKNIYTEDQGVPVHIKLMNKEKLMHLHEDSLIGGFIHRIFVSSRLVFSKDEEVTVRYNTGRYYPDIDREKWNMVYLGKVLKNMSICKKYLTNDNIYMSYNSAVKCVQEFSKLYVNASGHMISKDVMTMAMNLNDEFKELVDKLFFNMDNKVQTINDMIEFFQYNIEKDLKKYTSLLLRYMREKNCLLSSENIKKDELFKNYKVDFENILNELWNRGIIKRGSREYKDGFNNTLFKEKVYFI</sequence>
<dbReference type="Pfam" id="PF18765">
    <property type="entry name" value="Polbeta"/>
    <property type="match status" value="1"/>
</dbReference>
<comment type="caution">
    <text evidence="2">The sequence shown here is derived from an EMBL/GenBank/DDBJ whole genome shotgun (WGS) entry which is preliminary data.</text>
</comment>
<dbReference type="InterPro" id="IPR043519">
    <property type="entry name" value="NT_sf"/>
</dbReference>
<proteinExistence type="predicted"/>
<dbReference type="InterPro" id="IPR041633">
    <property type="entry name" value="Polbeta"/>
</dbReference>
<dbReference type="EMBL" id="JAPQER010000002">
    <property type="protein sequence ID" value="MCY6483597.1"/>
    <property type="molecule type" value="Genomic_DNA"/>
</dbReference>
<protein>
    <submittedName>
        <fullName evidence="2">Nucleotidyltransferase domain-containing protein</fullName>
    </submittedName>
</protein>
<evidence type="ECO:0000259" key="1">
    <source>
        <dbReference type="Pfam" id="PF18765"/>
    </source>
</evidence>
<organism evidence="2 3">
    <name type="scientific">Clostridium aestuarii</name>
    <dbReference type="NCBI Taxonomy" id="338193"/>
    <lineage>
        <taxon>Bacteria</taxon>
        <taxon>Bacillati</taxon>
        <taxon>Bacillota</taxon>
        <taxon>Clostridia</taxon>
        <taxon>Eubacteriales</taxon>
        <taxon>Clostridiaceae</taxon>
        <taxon>Clostridium</taxon>
    </lineage>
</organism>
<reference evidence="2" key="1">
    <citation type="submission" date="2022-12" db="EMBL/GenBank/DDBJ databases">
        <authorList>
            <person name="Wang J."/>
        </authorList>
    </citation>
    <scope>NUCLEOTIDE SEQUENCE</scope>
    <source>
        <strain evidence="2">HY-45-18</strain>
    </source>
</reference>
<dbReference type="SUPFAM" id="SSF81301">
    <property type="entry name" value="Nucleotidyltransferase"/>
    <property type="match status" value="1"/>
</dbReference>
<feature type="domain" description="Polymerase beta nucleotidyltransferase" evidence="1">
    <location>
        <begin position="15"/>
        <end position="109"/>
    </location>
</feature>
<keyword evidence="3" id="KW-1185">Reference proteome</keyword>